<evidence type="ECO:0000313" key="2">
    <source>
        <dbReference type="Proteomes" id="UP000664369"/>
    </source>
</evidence>
<name>A0ABS3QNQ7_9BACT</name>
<keyword evidence="2" id="KW-1185">Reference proteome</keyword>
<reference evidence="1 2" key="1">
    <citation type="submission" date="2021-03" db="EMBL/GenBank/DDBJ databases">
        <authorList>
            <person name="Kim M.K."/>
        </authorList>
    </citation>
    <scope>NUCLEOTIDE SEQUENCE [LARGE SCALE GENOMIC DNA]</scope>
    <source>
        <strain evidence="1 2">BT442</strain>
    </source>
</reference>
<sequence>MSYDLMVFAKDSAPRNRADFLEWFDCQLEGEDDGEITSDSPAMLAWHQEMVAAFPDMDTVEEEEIANGRCGEYSIFTGAIYVSFAWSQASVAYETMRSLAAKHGVGFFNVSAEDGEIIIPGDGTSGLLLL</sequence>
<dbReference type="EMBL" id="JAGETZ010000023">
    <property type="protein sequence ID" value="MBO2012920.1"/>
    <property type="molecule type" value="Genomic_DNA"/>
</dbReference>
<accession>A0ABS3QNQ7</accession>
<proteinExistence type="predicted"/>
<dbReference type="Proteomes" id="UP000664369">
    <property type="component" value="Unassembled WGS sequence"/>
</dbReference>
<gene>
    <name evidence="1" type="ORF">J4E00_27910</name>
</gene>
<dbReference type="RefSeq" id="WP_208178660.1">
    <property type="nucleotide sequence ID" value="NZ_JAGETZ010000023.1"/>
</dbReference>
<protein>
    <recommendedName>
        <fullName evidence="3">Integron gene cassette protein</fullName>
    </recommendedName>
</protein>
<evidence type="ECO:0008006" key="3">
    <source>
        <dbReference type="Google" id="ProtNLM"/>
    </source>
</evidence>
<organism evidence="1 2">
    <name type="scientific">Hymenobacter negativus</name>
    <dbReference type="NCBI Taxonomy" id="2795026"/>
    <lineage>
        <taxon>Bacteria</taxon>
        <taxon>Pseudomonadati</taxon>
        <taxon>Bacteroidota</taxon>
        <taxon>Cytophagia</taxon>
        <taxon>Cytophagales</taxon>
        <taxon>Hymenobacteraceae</taxon>
        <taxon>Hymenobacter</taxon>
    </lineage>
</organism>
<evidence type="ECO:0000313" key="1">
    <source>
        <dbReference type="EMBL" id="MBO2012920.1"/>
    </source>
</evidence>
<comment type="caution">
    <text evidence="1">The sequence shown here is derived from an EMBL/GenBank/DDBJ whole genome shotgun (WGS) entry which is preliminary data.</text>
</comment>